<accession>A0A194PCJ1</accession>
<comment type="similarity">
    <text evidence="2 11">Belongs to the G-protein coupled receptor 1 family.</text>
</comment>
<organism evidence="14 15">
    <name type="scientific">Papilio xuthus</name>
    <name type="common">Asian swallowtail butterfly</name>
    <dbReference type="NCBI Taxonomy" id="66420"/>
    <lineage>
        <taxon>Eukaryota</taxon>
        <taxon>Metazoa</taxon>
        <taxon>Ecdysozoa</taxon>
        <taxon>Arthropoda</taxon>
        <taxon>Hexapoda</taxon>
        <taxon>Insecta</taxon>
        <taxon>Pterygota</taxon>
        <taxon>Neoptera</taxon>
        <taxon>Endopterygota</taxon>
        <taxon>Lepidoptera</taxon>
        <taxon>Glossata</taxon>
        <taxon>Ditrysia</taxon>
        <taxon>Papilionoidea</taxon>
        <taxon>Papilionidae</taxon>
        <taxon>Papilioninae</taxon>
        <taxon>Papilio</taxon>
    </lineage>
</organism>
<feature type="transmembrane region" description="Helical" evidence="12">
    <location>
        <begin position="67"/>
        <end position="92"/>
    </location>
</feature>
<dbReference type="Gene3D" id="1.20.1070.10">
    <property type="entry name" value="Rhodopsin 7-helix transmembrane proteins"/>
    <property type="match status" value="1"/>
</dbReference>
<dbReference type="AlphaFoldDB" id="A0A194PCJ1"/>
<evidence type="ECO:0000256" key="6">
    <source>
        <dbReference type="ARBA" id="ARBA00023136"/>
    </source>
</evidence>
<dbReference type="CDD" id="cd14969">
    <property type="entry name" value="7tmA_Opsins_type2_animals"/>
    <property type="match status" value="1"/>
</dbReference>
<evidence type="ECO:0000256" key="9">
    <source>
        <dbReference type="ARBA" id="ARBA00023224"/>
    </source>
</evidence>
<dbReference type="Proteomes" id="UP000053268">
    <property type="component" value="Unassembled WGS sequence"/>
</dbReference>
<evidence type="ECO:0000256" key="12">
    <source>
        <dbReference type="SAM" id="Phobius"/>
    </source>
</evidence>
<comment type="subcellular location">
    <subcellularLocation>
        <location evidence="1">Membrane</location>
        <topology evidence="1">Multi-pass membrane protein</topology>
    </subcellularLocation>
</comment>
<keyword evidence="4 12" id="KW-1133">Transmembrane helix</keyword>
<evidence type="ECO:0000256" key="4">
    <source>
        <dbReference type="ARBA" id="ARBA00022989"/>
    </source>
</evidence>
<dbReference type="GO" id="GO:0016020">
    <property type="term" value="C:membrane"/>
    <property type="evidence" value="ECO:0007669"/>
    <property type="project" value="UniProtKB-SubCell"/>
</dbReference>
<proteinExistence type="inferred from homology"/>
<dbReference type="GO" id="GO:0007601">
    <property type="term" value="P:visual perception"/>
    <property type="evidence" value="ECO:0007669"/>
    <property type="project" value="UniProtKB-KW"/>
</dbReference>
<evidence type="ECO:0000256" key="10">
    <source>
        <dbReference type="ARBA" id="ARBA00023305"/>
    </source>
</evidence>
<evidence type="ECO:0000313" key="15">
    <source>
        <dbReference type="Proteomes" id="UP000053268"/>
    </source>
</evidence>
<feature type="transmembrane region" description="Helical" evidence="12">
    <location>
        <begin position="104"/>
        <end position="125"/>
    </location>
</feature>
<keyword evidence="3 11" id="KW-0812">Transmembrane</keyword>
<keyword evidence="6 12" id="KW-0472">Membrane</keyword>
<dbReference type="InterPro" id="IPR050125">
    <property type="entry name" value="GPCR_opsins"/>
</dbReference>
<feature type="transmembrane region" description="Helical" evidence="12">
    <location>
        <begin position="145"/>
        <end position="165"/>
    </location>
</feature>
<keyword evidence="10" id="KW-0844">Vision</keyword>
<keyword evidence="15" id="KW-1185">Reference proteome</keyword>
<dbReference type="PANTHER" id="PTHR24240">
    <property type="entry name" value="OPSIN"/>
    <property type="match status" value="1"/>
</dbReference>
<keyword evidence="10" id="KW-0716">Sensory transduction</keyword>
<evidence type="ECO:0000256" key="7">
    <source>
        <dbReference type="ARBA" id="ARBA00023170"/>
    </source>
</evidence>
<dbReference type="InterPro" id="IPR017452">
    <property type="entry name" value="GPCR_Rhodpsn_7TM"/>
</dbReference>
<name>A0A194PCJ1_PAPXU</name>
<sequence>MTLHLEQFNDTVIRTTYEEFPLLMPRWGYVASAFVLFLIGFFGFFLNLMVILLMFKDRQLWTPLNIILFNLVCSDFSVSLLGNPFTLISALFHHWIFGHTLCVLYGFFMALLGITSITTLTVISFERYMMVTKPFSSRHLTSKGAVLSIVFIWAYALVLTMPPLFGWGNYENEAANISCSVNWHEQSFNTLTYILFLFAMGQILPFAIITFSYVNIIRTMRKNSQRLGRVNRAEARATAMVLLMIISFTVSWTPYSLFALMEQFATEGIVSPGAGVIPALVAKSSICYDPLIYVGMNTQFRQSIKRVFSMPTKCRNSETDRGYNNTFLSPSHKLSVFKDATLQNSSETSLLNTPKIISKSEMHLDGKINITINEKGNKHIHKVPKLCLIDEKMTVSDAEKSGETIFDDDTSNSNRKLEIFGESCKLNDHSPILTIVDSNKLCFTKVPKRENDKQLYEEQFPGVKKTDNTDQSFKRPKTIKHSCSLDLGGISHEGKRRKFSIETKFESNFAPKSFMGTVVSKFFEQNVKHDNIKTYLCENQDNQGNEELS</sequence>
<evidence type="ECO:0000256" key="11">
    <source>
        <dbReference type="RuleBase" id="RU000688"/>
    </source>
</evidence>
<evidence type="ECO:0000259" key="13">
    <source>
        <dbReference type="PROSITE" id="PS50262"/>
    </source>
</evidence>
<evidence type="ECO:0000256" key="3">
    <source>
        <dbReference type="ARBA" id="ARBA00022692"/>
    </source>
</evidence>
<dbReference type="PRINTS" id="PR00237">
    <property type="entry name" value="GPCRRHODOPSN"/>
</dbReference>
<dbReference type="SUPFAM" id="SSF81321">
    <property type="entry name" value="Family A G protein-coupled receptor-like"/>
    <property type="match status" value="1"/>
</dbReference>
<keyword evidence="7 11" id="KW-0675">Receptor</keyword>
<evidence type="ECO:0000256" key="1">
    <source>
        <dbReference type="ARBA" id="ARBA00004141"/>
    </source>
</evidence>
<dbReference type="GO" id="GO:0004930">
    <property type="term" value="F:G protein-coupled receptor activity"/>
    <property type="evidence" value="ECO:0007669"/>
    <property type="project" value="UniProtKB-KW"/>
</dbReference>
<feature type="transmembrane region" description="Helical" evidence="12">
    <location>
        <begin position="27"/>
        <end position="55"/>
    </location>
</feature>
<keyword evidence="9 11" id="KW-0807">Transducer</keyword>
<dbReference type="PROSITE" id="PS00237">
    <property type="entry name" value="G_PROTEIN_RECEP_F1_1"/>
    <property type="match status" value="1"/>
</dbReference>
<dbReference type="STRING" id="66420.A0A194PCJ1"/>
<protein>
    <submittedName>
        <fullName evidence="14">Parapinopsin</fullName>
    </submittedName>
</protein>
<evidence type="ECO:0000256" key="2">
    <source>
        <dbReference type="ARBA" id="ARBA00010663"/>
    </source>
</evidence>
<keyword evidence="8" id="KW-0325">Glycoprotein</keyword>
<evidence type="ECO:0000256" key="8">
    <source>
        <dbReference type="ARBA" id="ARBA00023180"/>
    </source>
</evidence>
<evidence type="ECO:0000313" key="14">
    <source>
        <dbReference type="EMBL" id="KPI90912.1"/>
    </source>
</evidence>
<dbReference type="Pfam" id="PF00001">
    <property type="entry name" value="7tm_1"/>
    <property type="match status" value="1"/>
</dbReference>
<feature type="transmembrane region" description="Helical" evidence="12">
    <location>
        <begin position="237"/>
        <end position="255"/>
    </location>
</feature>
<feature type="transmembrane region" description="Helical" evidence="12">
    <location>
        <begin position="193"/>
        <end position="216"/>
    </location>
</feature>
<keyword evidence="5 11" id="KW-0297">G-protein coupled receptor</keyword>
<reference evidence="14 15" key="1">
    <citation type="journal article" date="2015" name="Nat. Commun.">
        <title>Outbred genome sequencing and CRISPR/Cas9 gene editing in butterflies.</title>
        <authorList>
            <person name="Li X."/>
            <person name="Fan D."/>
            <person name="Zhang W."/>
            <person name="Liu G."/>
            <person name="Zhang L."/>
            <person name="Zhao L."/>
            <person name="Fang X."/>
            <person name="Chen L."/>
            <person name="Dong Y."/>
            <person name="Chen Y."/>
            <person name="Ding Y."/>
            <person name="Zhao R."/>
            <person name="Feng M."/>
            <person name="Zhu Y."/>
            <person name="Feng Y."/>
            <person name="Jiang X."/>
            <person name="Zhu D."/>
            <person name="Xiang H."/>
            <person name="Feng X."/>
            <person name="Li S."/>
            <person name="Wang J."/>
            <person name="Zhang G."/>
            <person name="Kronforst M.R."/>
            <person name="Wang W."/>
        </authorList>
    </citation>
    <scope>NUCLEOTIDE SEQUENCE [LARGE SCALE GENOMIC DNA]</scope>
    <source>
        <strain evidence="14">Ya'a_city_454_Px</strain>
        <tissue evidence="14">Whole body</tissue>
    </source>
</reference>
<feature type="domain" description="G-protein coupled receptors family 1 profile" evidence="13">
    <location>
        <begin position="46"/>
        <end position="293"/>
    </location>
</feature>
<dbReference type="EMBL" id="KQ459606">
    <property type="protein sequence ID" value="KPI90912.1"/>
    <property type="molecule type" value="Genomic_DNA"/>
</dbReference>
<gene>
    <name evidence="14" type="ORF">RR46_14416</name>
</gene>
<evidence type="ECO:0000256" key="5">
    <source>
        <dbReference type="ARBA" id="ARBA00023040"/>
    </source>
</evidence>
<dbReference type="PROSITE" id="PS50262">
    <property type="entry name" value="G_PROTEIN_RECEP_F1_2"/>
    <property type="match status" value="1"/>
</dbReference>
<dbReference type="InterPro" id="IPR000276">
    <property type="entry name" value="GPCR_Rhodpsn"/>
</dbReference>